<comment type="cofactor">
    <cofactor evidence="1">
        <name>L-ascorbate</name>
        <dbReference type="ChEBI" id="CHEBI:38290"/>
    </cofactor>
</comment>
<dbReference type="GO" id="GO:0031418">
    <property type="term" value="F:L-ascorbic acid binding"/>
    <property type="evidence" value="ECO:0007669"/>
    <property type="project" value="UniProtKB-KW"/>
</dbReference>
<keyword evidence="2" id="KW-0479">Metal-binding</keyword>
<dbReference type="InterPro" id="IPR044862">
    <property type="entry name" value="Pro_4_hyd_alph_FE2OG_OXY"/>
</dbReference>
<evidence type="ECO:0000259" key="7">
    <source>
        <dbReference type="PROSITE" id="PS51471"/>
    </source>
</evidence>
<protein>
    <submittedName>
        <fullName evidence="8">Oxidoreductase, 2OG-Fe(II) oxygenase family protein</fullName>
    </submittedName>
</protein>
<dbReference type="SMART" id="SM00702">
    <property type="entry name" value="P4Hc"/>
    <property type="match status" value="1"/>
</dbReference>
<evidence type="ECO:0000256" key="6">
    <source>
        <dbReference type="ARBA" id="ARBA00023004"/>
    </source>
</evidence>
<evidence type="ECO:0000256" key="4">
    <source>
        <dbReference type="ARBA" id="ARBA00022964"/>
    </source>
</evidence>
<dbReference type="InterPro" id="IPR006620">
    <property type="entry name" value="Pro_4_hyd_alph"/>
</dbReference>
<evidence type="ECO:0000313" key="8">
    <source>
        <dbReference type="EMBL" id="EAR10107.1"/>
    </source>
</evidence>
<reference evidence="8 9" key="1">
    <citation type="submission" date="2006-02" db="EMBL/GenBank/DDBJ databases">
        <authorList>
            <person name="Pinhassi J."/>
            <person name="Pedros-Alio C."/>
            <person name="Ferriera S."/>
            <person name="Johnson J."/>
            <person name="Kravitz S."/>
            <person name="Halpern A."/>
            <person name="Remington K."/>
            <person name="Beeson K."/>
            <person name="Tran B."/>
            <person name="Rogers Y.-H."/>
            <person name="Friedman R."/>
            <person name="Venter J.C."/>
        </authorList>
    </citation>
    <scope>NUCLEOTIDE SEQUENCE [LARGE SCALE GENOMIC DNA]</scope>
    <source>
        <strain evidence="8 9">MED297</strain>
    </source>
</reference>
<dbReference type="InterPro" id="IPR005123">
    <property type="entry name" value="Oxoglu/Fe-dep_dioxygenase_dom"/>
</dbReference>
<evidence type="ECO:0000313" key="9">
    <source>
        <dbReference type="Proteomes" id="UP000005953"/>
    </source>
</evidence>
<name>A4BD25_9GAMM</name>
<dbReference type="GO" id="GO:0031543">
    <property type="term" value="F:peptidyl-proline dioxygenase activity"/>
    <property type="evidence" value="ECO:0007669"/>
    <property type="project" value="TreeGrafter"/>
</dbReference>
<keyword evidence="5" id="KW-0560">Oxidoreductase</keyword>
<keyword evidence="6" id="KW-0408">Iron</keyword>
<dbReference type="RefSeq" id="WP_008045833.1">
    <property type="nucleotide sequence ID" value="NZ_CH724152.1"/>
</dbReference>
<comment type="caution">
    <text evidence="8">The sequence shown here is derived from an EMBL/GenBank/DDBJ whole genome shotgun (WGS) entry which is preliminary data.</text>
</comment>
<dbReference type="PANTHER" id="PTHR12907">
    <property type="entry name" value="EGL NINE HOMOLOG-RELATED"/>
    <property type="match status" value="1"/>
</dbReference>
<proteinExistence type="predicted"/>
<accession>A4BD25</accession>
<dbReference type="Pfam" id="PF13640">
    <property type="entry name" value="2OG-FeII_Oxy_3"/>
    <property type="match status" value="1"/>
</dbReference>
<keyword evidence="3" id="KW-0847">Vitamin C</keyword>
<dbReference type="Gene3D" id="2.60.120.620">
    <property type="entry name" value="q2cbj1_9rhob like domain"/>
    <property type="match status" value="1"/>
</dbReference>
<sequence>MITSLPLSSSNDGFDDEALFARIADDLTHRGFSIQPNALPLAMADELLLDLHQTRDDEFQRAGIGRKDDYLTNDFVRTDTICWIRGESQAAQTWLNWTGRLQRYLNQRLFMGLFSFESHYAHYRPGDFYKRHMDAFRGEANRILTVVTYLNPDWHIDDGGEMVLYQSETDIEGIQVTPGFGTLAIFLSEEFPHEVRPAKRDRYSIAGWYRVNTSLNGRIDPPR</sequence>
<keyword evidence="4" id="KW-0223">Dioxygenase</keyword>
<dbReference type="OrthoDB" id="9783171at2"/>
<feature type="domain" description="Fe2OG dioxygenase" evidence="7">
    <location>
        <begin position="109"/>
        <end position="211"/>
    </location>
</feature>
<dbReference type="HOGENOM" id="CLU_022206_1_0_6"/>
<keyword evidence="9" id="KW-1185">Reference proteome</keyword>
<evidence type="ECO:0000256" key="2">
    <source>
        <dbReference type="ARBA" id="ARBA00022723"/>
    </source>
</evidence>
<dbReference type="PANTHER" id="PTHR12907:SF26">
    <property type="entry name" value="HIF PROLYL HYDROXYLASE, ISOFORM C"/>
    <property type="match status" value="1"/>
</dbReference>
<organism evidence="8 9">
    <name type="scientific">Reinekea blandensis MED297</name>
    <dbReference type="NCBI Taxonomy" id="314283"/>
    <lineage>
        <taxon>Bacteria</taxon>
        <taxon>Pseudomonadati</taxon>
        <taxon>Pseudomonadota</taxon>
        <taxon>Gammaproteobacteria</taxon>
        <taxon>Oceanospirillales</taxon>
        <taxon>Saccharospirillaceae</taxon>
        <taxon>Reinekea</taxon>
    </lineage>
</organism>
<dbReference type="GO" id="GO:0008198">
    <property type="term" value="F:ferrous iron binding"/>
    <property type="evidence" value="ECO:0007669"/>
    <property type="project" value="TreeGrafter"/>
</dbReference>
<dbReference type="GO" id="GO:0071456">
    <property type="term" value="P:cellular response to hypoxia"/>
    <property type="evidence" value="ECO:0007669"/>
    <property type="project" value="TreeGrafter"/>
</dbReference>
<dbReference type="InterPro" id="IPR051559">
    <property type="entry name" value="HIF_prolyl_hydroxylases"/>
</dbReference>
<evidence type="ECO:0000256" key="5">
    <source>
        <dbReference type="ARBA" id="ARBA00023002"/>
    </source>
</evidence>
<dbReference type="Proteomes" id="UP000005953">
    <property type="component" value="Unassembled WGS sequence"/>
</dbReference>
<dbReference type="PROSITE" id="PS51471">
    <property type="entry name" value="FE2OG_OXY"/>
    <property type="match status" value="1"/>
</dbReference>
<dbReference type="STRING" id="314283.MED297_08461"/>
<dbReference type="EMBL" id="AAOE01000006">
    <property type="protein sequence ID" value="EAR10107.1"/>
    <property type="molecule type" value="Genomic_DNA"/>
</dbReference>
<evidence type="ECO:0000256" key="3">
    <source>
        <dbReference type="ARBA" id="ARBA00022896"/>
    </source>
</evidence>
<gene>
    <name evidence="8" type="ORF">MED297_08461</name>
</gene>
<dbReference type="AlphaFoldDB" id="A4BD25"/>
<evidence type="ECO:0000256" key="1">
    <source>
        <dbReference type="ARBA" id="ARBA00001961"/>
    </source>
</evidence>